<evidence type="ECO:0000313" key="1">
    <source>
        <dbReference type="EMBL" id="RNA07697.1"/>
    </source>
</evidence>
<reference evidence="1 2" key="1">
    <citation type="journal article" date="2018" name="Sci. Rep.">
        <title>Genomic signatures of local adaptation to the degree of environmental predictability in rotifers.</title>
        <authorList>
            <person name="Franch-Gras L."/>
            <person name="Hahn C."/>
            <person name="Garcia-Roger E.M."/>
            <person name="Carmona M.J."/>
            <person name="Serra M."/>
            <person name="Gomez A."/>
        </authorList>
    </citation>
    <scope>NUCLEOTIDE SEQUENCE [LARGE SCALE GENOMIC DNA]</scope>
    <source>
        <strain evidence="1">HYR1</strain>
    </source>
</reference>
<organism evidence="1 2">
    <name type="scientific">Brachionus plicatilis</name>
    <name type="common">Marine rotifer</name>
    <name type="synonym">Brachionus muelleri</name>
    <dbReference type="NCBI Taxonomy" id="10195"/>
    <lineage>
        <taxon>Eukaryota</taxon>
        <taxon>Metazoa</taxon>
        <taxon>Spiralia</taxon>
        <taxon>Gnathifera</taxon>
        <taxon>Rotifera</taxon>
        <taxon>Eurotatoria</taxon>
        <taxon>Monogononta</taxon>
        <taxon>Pseudotrocha</taxon>
        <taxon>Ploima</taxon>
        <taxon>Brachionidae</taxon>
        <taxon>Brachionus</taxon>
    </lineage>
</organism>
<accession>A0A3M7Q8B5</accession>
<comment type="caution">
    <text evidence="1">The sequence shown here is derived from an EMBL/GenBank/DDBJ whole genome shotgun (WGS) entry which is preliminary data.</text>
</comment>
<name>A0A3M7Q8B5_BRAPC</name>
<proteinExistence type="predicted"/>
<dbReference type="EMBL" id="REGN01006962">
    <property type="protein sequence ID" value="RNA07697.1"/>
    <property type="molecule type" value="Genomic_DNA"/>
</dbReference>
<keyword evidence="2" id="KW-1185">Reference proteome</keyword>
<dbReference type="Proteomes" id="UP000276133">
    <property type="component" value="Unassembled WGS sequence"/>
</dbReference>
<dbReference type="AlphaFoldDB" id="A0A3M7Q8B5"/>
<gene>
    <name evidence="1" type="ORF">BpHYR1_009720</name>
</gene>
<protein>
    <submittedName>
        <fullName evidence="1">Uncharacterized protein</fullName>
    </submittedName>
</protein>
<evidence type="ECO:0000313" key="2">
    <source>
        <dbReference type="Proteomes" id="UP000276133"/>
    </source>
</evidence>
<sequence length="217" mass="25653">MRMHKETGNGCCKGFRNTTKVLCQQTICLGEEKKKQQKKRLQTLKKREKKRENKAKKHIRLVWLNDTCFIMRSKYRENKLEINTQLYGLFKILILPILNCFVQLFVSKRPLSHCTLLDKINEPINIKLIKHLYTIAIYTHTARPILEKNGKNDKQHEEYFFVSEHSRSSHFLGETNAQKSPYHLISKIDKVELKKLIYCVKGYASFRALSSIIYSQY</sequence>